<evidence type="ECO:0000256" key="6">
    <source>
        <dbReference type="ARBA" id="ARBA00023288"/>
    </source>
</evidence>
<evidence type="ECO:0000313" key="9">
    <source>
        <dbReference type="Proteomes" id="UP000093482"/>
    </source>
</evidence>
<dbReference type="InterPro" id="IPR028082">
    <property type="entry name" value="Peripla_BP_I"/>
</dbReference>
<keyword evidence="5" id="KW-0472">Membrane</keyword>
<evidence type="ECO:0000256" key="2">
    <source>
        <dbReference type="ARBA" id="ARBA00008610"/>
    </source>
</evidence>
<evidence type="ECO:0000256" key="3">
    <source>
        <dbReference type="ARBA" id="ARBA00022475"/>
    </source>
</evidence>
<sequence length="325" mass="35242">MRNSLLLSISLFSSVILGACSDEKNTDERLLEVKDEKFSVGLLLPDVGMGDQSFNDLVVDGLLEARDDLNIIWSYRDLETSSSLEDGLEELMAEDHDVIIGVGYTIQEQIEKEAVENPDQRFALIDTVSEVENVDSIVFNEKEGSYLAGVLAAHVSKTGILGFLGGFNDEVIMRFHDGFLAGARSVNPNVQVIKMFADTYSDANVGTAMAATMIEQQADVLYAAAGYTGVGLLQQAQKAGVYAIGVDSDQYFYAEKAVVTSMQKNLDVAVYSYLESLVTNESSVQQVLEFGTENGGVGLSPIRVVSNASELEEKLETIDVPASMN</sequence>
<evidence type="ECO:0000256" key="1">
    <source>
        <dbReference type="ARBA" id="ARBA00004193"/>
    </source>
</evidence>
<dbReference type="CDD" id="cd06354">
    <property type="entry name" value="PBP1_PrnA-like"/>
    <property type="match status" value="1"/>
</dbReference>
<reference evidence="8 9" key="1">
    <citation type="submission" date="2016-07" db="EMBL/GenBank/DDBJ databases">
        <title>Caryophanon latum genome sequencing.</title>
        <authorList>
            <person name="Verma A."/>
            <person name="Pal Y."/>
            <person name="Krishnamurthi S."/>
        </authorList>
    </citation>
    <scope>NUCLEOTIDE SEQUENCE [LARGE SCALE GENOMIC DNA]</scope>
    <source>
        <strain evidence="8 9">DSM 14151</strain>
    </source>
</reference>
<evidence type="ECO:0000259" key="7">
    <source>
        <dbReference type="Pfam" id="PF02608"/>
    </source>
</evidence>
<comment type="subcellular location">
    <subcellularLocation>
        <location evidence="1">Cell membrane</location>
        <topology evidence="1">Lipid-anchor</topology>
    </subcellularLocation>
</comment>
<keyword evidence="4" id="KW-0732">Signal</keyword>
<keyword evidence="9" id="KW-1185">Reference proteome</keyword>
<evidence type="ECO:0000256" key="5">
    <source>
        <dbReference type="ARBA" id="ARBA00023136"/>
    </source>
</evidence>
<gene>
    <name evidence="8" type="ORF">A6K76_14995</name>
</gene>
<evidence type="ECO:0000313" key="8">
    <source>
        <dbReference type="EMBL" id="OCS85538.1"/>
    </source>
</evidence>
<dbReference type="PANTHER" id="PTHR34296">
    <property type="entry name" value="TRANSCRIPTIONAL ACTIVATOR PROTEIN MED"/>
    <property type="match status" value="1"/>
</dbReference>
<dbReference type="AlphaFoldDB" id="A0A1C0YED7"/>
<comment type="caution">
    <text evidence="8">The sequence shown here is derived from an EMBL/GenBank/DDBJ whole genome shotgun (WGS) entry which is preliminary data.</text>
</comment>
<dbReference type="Pfam" id="PF02608">
    <property type="entry name" value="Bmp"/>
    <property type="match status" value="1"/>
</dbReference>
<dbReference type="GO" id="GO:0005886">
    <property type="term" value="C:plasma membrane"/>
    <property type="evidence" value="ECO:0007669"/>
    <property type="project" value="UniProtKB-SubCell"/>
</dbReference>
<dbReference type="PANTHER" id="PTHR34296:SF2">
    <property type="entry name" value="ABC TRANSPORTER GUANOSINE-BINDING PROTEIN NUPN"/>
    <property type="match status" value="1"/>
</dbReference>
<keyword evidence="6" id="KW-0449">Lipoprotein</keyword>
<keyword evidence="3" id="KW-1003">Cell membrane</keyword>
<evidence type="ECO:0000256" key="4">
    <source>
        <dbReference type="ARBA" id="ARBA00022729"/>
    </source>
</evidence>
<dbReference type="EMBL" id="MATO01000065">
    <property type="protein sequence ID" value="OCS85538.1"/>
    <property type="molecule type" value="Genomic_DNA"/>
</dbReference>
<dbReference type="InterPro" id="IPR003760">
    <property type="entry name" value="PnrA-like"/>
</dbReference>
<comment type="similarity">
    <text evidence="2">Belongs to the BMP lipoprotein family.</text>
</comment>
<dbReference type="SUPFAM" id="SSF53822">
    <property type="entry name" value="Periplasmic binding protein-like I"/>
    <property type="match status" value="1"/>
</dbReference>
<proteinExistence type="inferred from homology"/>
<dbReference type="OrthoDB" id="9784230at2"/>
<feature type="domain" description="ABC transporter substrate-binding protein PnrA-like" evidence="7">
    <location>
        <begin position="48"/>
        <end position="307"/>
    </location>
</feature>
<dbReference type="PROSITE" id="PS51257">
    <property type="entry name" value="PROKAR_LIPOPROTEIN"/>
    <property type="match status" value="1"/>
</dbReference>
<organism evidence="8 9">
    <name type="scientific">Caryophanon latum</name>
    <dbReference type="NCBI Taxonomy" id="33977"/>
    <lineage>
        <taxon>Bacteria</taxon>
        <taxon>Bacillati</taxon>
        <taxon>Bacillota</taxon>
        <taxon>Bacilli</taxon>
        <taxon>Bacillales</taxon>
        <taxon>Caryophanaceae</taxon>
        <taxon>Caryophanon</taxon>
    </lineage>
</organism>
<dbReference type="RefSeq" id="WP_066466271.1">
    <property type="nucleotide sequence ID" value="NZ_MATO01000065.1"/>
</dbReference>
<protein>
    <recommendedName>
        <fullName evidence="7">ABC transporter substrate-binding protein PnrA-like domain-containing protein</fullName>
    </recommendedName>
</protein>
<dbReference type="InterPro" id="IPR050957">
    <property type="entry name" value="BMP_lipoprotein"/>
</dbReference>
<dbReference type="Proteomes" id="UP000093482">
    <property type="component" value="Unassembled WGS sequence"/>
</dbReference>
<accession>A0A1C0YED7</accession>
<dbReference type="Gene3D" id="3.40.50.2300">
    <property type="match status" value="2"/>
</dbReference>
<name>A0A1C0YED7_9BACL</name>